<dbReference type="Gene3D" id="3.40.50.720">
    <property type="entry name" value="NAD(P)-binding Rossmann-like Domain"/>
    <property type="match status" value="2"/>
</dbReference>
<sequence>MLSLKKIFFSININYKNKLRSIQYLNRSIVFVIDLFLSSFGTLCALQLVWFILGKNGIMTYWEFMMALTAIISIILFFLFRVYKTSIRFSRLRELNRIFFLLIVKCSLLSLIVIKQEFLSVKYSLICCILDLFISSFFMISFRVFIVSIYYSIVNWDDKQVNNVLIYGDNKNVPLLASLINNNDEVPYKVVGILSRIHRRKGFQVAGFQVYTWDGDLDKLLLSVKRKITHIVFTNNADFNHESDKLVYSCMEHNIQMLMSGKIQLMNKQNLLQQIKNIEIEDLLQRDEITIDVKAVSSEVSEKVVLVTGAAGSIGCEISIQLAGFGVKELILLDIAETPLHNLELEMLKKFPKQSITFILCDVRSDTRIKDIFKQHKPNLVFHAAAYKHVPVIEEHPCEGVLTNIGGTINIARHSQFNNVEKFIMISTDKAVNPTSIMGATKRIAELCIQGMNNMFYTQFITVRFGNVLGSNGSVIPLFRQQIAYGGPVTVTHPDMIRYFMTIPEACRLVLQAATMGRGGEIFVFDMGEQVKIDNLARKMILLSGLIPDEDIKIEYTGLRPGEKLYEELLTDDESTQITKNQKIRIAKADRIDEKELKIKIIKLMKYAKRTEKVDTVRMMKLIVPEFKSSNSKFEAFDKEELVMYE</sequence>
<dbReference type="Proteomes" id="UP001596023">
    <property type="component" value="Unassembled WGS sequence"/>
</dbReference>
<comment type="similarity">
    <text evidence="1">Belongs to the polysaccharide synthase family.</text>
</comment>
<feature type="transmembrane region" description="Helical" evidence="2">
    <location>
        <begin position="120"/>
        <end position="146"/>
    </location>
</feature>
<keyword evidence="2" id="KW-1133">Transmembrane helix</keyword>
<keyword evidence="2" id="KW-0472">Membrane</keyword>
<dbReference type="Pfam" id="PF02719">
    <property type="entry name" value="Polysacc_synt_2"/>
    <property type="match status" value="1"/>
</dbReference>
<comment type="caution">
    <text evidence="4">The sequence shown here is derived from an EMBL/GenBank/DDBJ whole genome shotgun (WGS) entry which is preliminary data.</text>
</comment>
<reference evidence="5" key="1">
    <citation type="journal article" date="2019" name="Int. J. Syst. Evol. Microbiol.">
        <title>The Global Catalogue of Microorganisms (GCM) 10K type strain sequencing project: providing services to taxonomists for standard genome sequencing and annotation.</title>
        <authorList>
            <consortium name="The Broad Institute Genomics Platform"/>
            <consortium name="The Broad Institute Genome Sequencing Center for Infectious Disease"/>
            <person name="Wu L."/>
            <person name="Ma J."/>
        </authorList>
    </citation>
    <scope>NUCLEOTIDE SEQUENCE [LARGE SCALE GENOMIC DNA]</scope>
    <source>
        <strain evidence="5">CCUG 66188</strain>
    </source>
</reference>
<dbReference type="InterPro" id="IPR051203">
    <property type="entry name" value="Polysaccharide_Synthase-Rel"/>
</dbReference>
<keyword evidence="2" id="KW-0812">Transmembrane</keyword>
<feature type="domain" description="Polysaccharide biosynthesis protein CapD-like" evidence="3">
    <location>
        <begin position="305"/>
        <end position="588"/>
    </location>
</feature>
<feature type="transmembrane region" description="Helical" evidence="2">
    <location>
        <begin position="28"/>
        <end position="52"/>
    </location>
</feature>
<dbReference type="SUPFAM" id="SSF51735">
    <property type="entry name" value="NAD(P)-binding Rossmann-fold domains"/>
    <property type="match status" value="1"/>
</dbReference>
<gene>
    <name evidence="4" type="ORF">ACFO6W_02435</name>
</gene>
<dbReference type="RefSeq" id="WP_379993724.1">
    <property type="nucleotide sequence ID" value="NZ_JBHSGN010000012.1"/>
</dbReference>
<organism evidence="4 5">
    <name type="scientific">Dysgonomonas termitidis</name>
    <dbReference type="NCBI Taxonomy" id="1516126"/>
    <lineage>
        <taxon>Bacteria</taxon>
        <taxon>Pseudomonadati</taxon>
        <taxon>Bacteroidota</taxon>
        <taxon>Bacteroidia</taxon>
        <taxon>Bacteroidales</taxon>
        <taxon>Dysgonomonadaceae</taxon>
        <taxon>Dysgonomonas</taxon>
    </lineage>
</organism>
<evidence type="ECO:0000313" key="5">
    <source>
        <dbReference type="Proteomes" id="UP001596023"/>
    </source>
</evidence>
<dbReference type="PANTHER" id="PTHR43318:SF1">
    <property type="entry name" value="POLYSACCHARIDE BIOSYNTHESIS PROTEIN EPSC-RELATED"/>
    <property type="match status" value="1"/>
</dbReference>
<name>A0ABV9KR63_9BACT</name>
<accession>A0ABV9KR63</accession>
<proteinExistence type="inferred from homology"/>
<evidence type="ECO:0000256" key="2">
    <source>
        <dbReference type="SAM" id="Phobius"/>
    </source>
</evidence>
<evidence type="ECO:0000313" key="4">
    <source>
        <dbReference type="EMBL" id="MFC4672543.1"/>
    </source>
</evidence>
<evidence type="ECO:0000259" key="3">
    <source>
        <dbReference type="Pfam" id="PF02719"/>
    </source>
</evidence>
<dbReference type="PANTHER" id="PTHR43318">
    <property type="entry name" value="UDP-N-ACETYLGLUCOSAMINE 4,6-DEHYDRATASE"/>
    <property type="match status" value="1"/>
</dbReference>
<keyword evidence="5" id="KW-1185">Reference proteome</keyword>
<dbReference type="InterPro" id="IPR003869">
    <property type="entry name" value="Polysac_CapD-like"/>
</dbReference>
<evidence type="ECO:0000256" key="1">
    <source>
        <dbReference type="ARBA" id="ARBA00007430"/>
    </source>
</evidence>
<protein>
    <submittedName>
        <fullName evidence="4">SDR family NAD(P)-dependent oxidoreductase</fullName>
    </submittedName>
</protein>
<dbReference type="CDD" id="cd05237">
    <property type="entry name" value="UDP_invert_4-6DH_SDR_e"/>
    <property type="match status" value="1"/>
</dbReference>
<feature type="transmembrane region" description="Helical" evidence="2">
    <location>
        <begin position="64"/>
        <end position="83"/>
    </location>
</feature>
<dbReference type="InterPro" id="IPR036291">
    <property type="entry name" value="NAD(P)-bd_dom_sf"/>
</dbReference>
<dbReference type="EMBL" id="JBHSGN010000012">
    <property type="protein sequence ID" value="MFC4672543.1"/>
    <property type="molecule type" value="Genomic_DNA"/>
</dbReference>
<feature type="transmembrane region" description="Helical" evidence="2">
    <location>
        <begin position="95"/>
        <end position="114"/>
    </location>
</feature>